<evidence type="ECO:0000256" key="3">
    <source>
        <dbReference type="ARBA" id="ARBA00022833"/>
    </source>
</evidence>
<dbReference type="Gene3D" id="3.40.225.10">
    <property type="entry name" value="Class II aldolase/adducin N-terminal domain"/>
    <property type="match status" value="1"/>
</dbReference>
<gene>
    <name evidence="6 8" type="primary">mtnB</name>
    <name evidence="8" type="ORF">K7G82_16700</name>
</gene>
<keyword evidence="9" id="KW-1185">Reference proteome</keyword>
<name>A0ABS7PRH6_9SPHN</name>
<dbReference type="SUPFAM" id="SSF53639">
    <property type="entry name" value="AraD/HMP-PK domain-like"/>
    <property type="match status" value="1"/>
</dbReference>
<dbReference type="EC" id="4.2.1.109" evidence="6"/>
<dbReference type="RefSeq" id="WP_222991050.1">
    <property type="nucleotide sequence ID" value="NZ_JAINVV010000008.1"/>
</dbReference>
<dbReference type="EMBL" id="JAINVV010000008">
    <property type="protein sequence ID" value="MBY8823946.1"/>
    <property type="molecule type" value="Genomic_DNA"/>
</dbReference>
<proteinExistence type="inferred from homology"/>
<evidence type="ECO:0000256" key="5">
    <source>
        <dbReference type="ARBA" id="ARBA00023239"/>
    </source>
</evidence>
<evidence type="ECO:0000259" key="7">
    <source>
        <dbReference type="SMART" id="SM01007"/>
    </source>
</evidence>
<dbReference type="HAMAP" id="MF_01677">
    <property type="entry name" value="Salvage_MtnB"/>
    <property type="match status" value="1"/>
</dbReference>
<keyword evidence="3 6" id="KW-0862">Zinc</keyword>
<keyword evidence="1 6" id="KW-0028">Amino-acid biosynthesis</keyword>
<comment type="cofactor">
    <cofactor evidence="6">
        <name>Zn(2+)</name>
        <dbReference type="ChEBI" id="CHEBI:29105"/>
    </cofactor>
    <text evidence="6">Binds 1 zinc ion per subunit.</text>
</comment>
<dbReference type="PANTHER" id="PTHR22789">
    <property type="entry name" value="FUCULOSE PHOSPHATE ALDOLASE"/>
    <property type="match status" value="1"/>
</dbReference>
<evidence type="ECO:0000256" key="1">
    <source>
        <dbReference type="ARBA" id="ARBA00022605"/>
    </source>
</evidence>
<evidence type="ECO:0000256" key="4">
    <source>
        <dbReference type="ARBA" id="ARBA00023167"/>
    </source>
</evidence>
<dbReference type="PANTHER" id="PTHR22789:SF0">
    <property type="entry name" value="3-OXO-TETRONATE 4-PHOSPHATE DECARBOXYLASE-RELATED"/>
    <property type="match status" value="1"/>
</dbReference>
<dbReference type="InterPro" id="IPR017714">
    <property type="entry name" value="MethylthioRu-1-P_deHdtase_MtnB"/>
</dbReference>
<dbReference type="InterPro" id="IPR001303">
    <property type="entry name" value="Aldolase_II/adducin_N"/>
</dbReference>
<dbReference type="GO" id="GO:0046570">
    <property type="term" value="F:methylthioribulose 1-phosphate dehydratase activity"/>
    <property type="evidence" value="ECO:0007669"/>
    <property type="project" value="UniProtKB-EC"/>
</dbReference>
<dbReference type="InterPro" id="IPR050197">
    <property type="entry name" value="Aldolase_class_II_sugar_metab"/>
</dbReference>
<keyword evidence="4 6" id="KW-0486">Methionine biosynthesis</keyword>
<comment type="pathway">
    <text evidence="6">Amino-acid biosynthesis; L-methionine biosynthesis via salvage pathway; L-methionine from S-methyl-5-thio-alpha-D-ribose 1-phosphate: step 2/6.</text>
</comment>
<comment type="function">
    <text evidence="6">Catalyzes the dehydration of methylthioribulose-1-phosphate (MTRu-1-P) into 2,3-diketo-5-methylthiopentyl-1-phosphate (DK-MTP-1-P).</text>
</comment>
<reference evidence="8 9" key="1">
    <citation type="submission" date="2021-08" db="EMBL/GenBank/DDBJ databases">
        <authorList>
            <person name="Tuo L."/>
        </authorList>
    </citation>
    <scope>NUCLEOTIDE SEQUENCE [LARGE SCALE GENOMIC DNA]</scope>
    <source>
        <strain evidence="8 9">JCM 31229</strain>
    </source>
</reference>
<dbReference type="Proteomes" id="UP000706039">
    <property type="component" value="Unassembled WGS sequence"/>
</dbReference>
<dbReference type="Pfam" id="PF00596">
    <property type="entry name" value="Aldolase_II"/>
    <property type="match status" value="1"/>
</dbReference>
<keyword evidence="5 6" id="KW-0456">Lyase</keyword>
<evidence type="ECO:0000313" key="9">
    <source>
        <dbReference type="Proteomes" id="UP000706039"/>
    </source>
</evidence>
<accession>A0ABS7PRH6</accession>
<protein>
    <recommendedName>
        <fullName evidence="6">Methylthioribulose-1-phosphate dehydratase</fullName>
        <shortName evidence="6">MTRu-1-P dehydratase</shortName>
        <ecNumber evidence="6">4.2.1.109</ecNumber>
    </recommendedName>
</protein>
<feature type="binding site" evidence="6">
    <location>
        <position position="98"/>
    </location>
    <ligand>
        <name>Zn(2+)</name>
        <dbReference type="ChEBI" id="CHEBI:29105"/>
    </ligand>
</feature>
<comment type="caution">
    <text evidence="8">The sequence shown here is derived from an EMBL/GenBank/DDBJ whole genome shotgun (WGS) entry which is preliminary data.</text>
</comment>
<evidence type="ECO:0000256" key="6">
    <source>
        <dbReference type="HAMAP-Rule" id="MF_01677"/>
    </source>
</evidence>
<evidence type="ECO:0000256" key="2">
    <source>
        <dbReference type="ARBA" id="ARBA00022723"/>
    </source>
</evidence>
<dbReference type="NCBIfam" id="TIGR03328">
    <property type="entry name" value="salvage_mtnB"/>
    <property type="match status" value="1"/>
</dbReference>
<comment type="similarity">
    <text evidence="6">Belongs to the aldolase class II family. MtnB subfamily.</text>
</comment>
<evidence type="ECO:0000313" key="8">
    <source>
        <dbReference type="EMBL" id="MBY8823946.1"/>
    </source>
</evidence>
<comment type="catalytic activity">
    <reaction evidence="6">
        <text>5-(methylsulfanyl)-D-ribulose 1-phosphate = 5-methylsulfanyl-2,3-dioxopentyl phosphate + H2O</text>
        <dbReference type="Rhea" id="RHEA:15549"/>
        <dbReference type="ChEBI" id="CHEBI:15377"/>
        <dbReference type="ChEBI" id="CHEBI:58548"/>
        <dbReference type="ChEBI" id="CHEBI:58828"/>
        <dbReference type="EC" id="4.2.1.109"/>
    </reaction>
</comment>
<dbReference type="SMART" id="SM01007">
    <property type="entry name" value="Aldolase_II"/>
    <property type="match status" value="1"/>
</dbReference>
<feature type="binding site" evidence="6">
    <location>
        <position position="96"/>
    </location>
    <ligand>
        <name>Zn(2+)</name>
        <dbReference type="ChEBI" id="CHEBI:29105"/>
    </ligand>
</feature>
<sequence>MATVSLPEARRTIVAVGRWLDSKGWAPATAGNYSMRLDDGSVAITVSGRHKGRLGEEDVMRVDMTGASLDGKKPSAETALHMAIYRDFPEAGAVLHSHSPQAVGLSRAFPEAIGWTLAQHEMLKVYPGIATHDLSRTLPIVDNSQDMAVIDAAMAPRLLDADALPAYLIRGHGLYGWGADMAEAERVIEATEWLIAAELAEIGFRNGSKA</sequence>
<dbReference type="InterPro" id="IPR036409">
    <property type="entry name" value="Aldolase_II/adducin_N_sf"/>
</dbReference>
<keyword evidence="2 6" id="KW-0479">Metal-binding</keyword>
<feature type="domain" description="Class II aldolase/adducin N-terminal" evidence="7">
    <location>
        <begin position="11"/>
        <end position="199"/>
    </location>
</feature>
<organism evidence="8 9">
    <name type="scientific">Sphingomonas colocasiae</name>
    <dbReference type="NCBI Taxonomy" id="1848973"/>
    <lineage>
        <taxon>Bacteria</taxon>
        <taxon>Pseudomonadati</taxon>
        <taxon>Pseudomonadota</taxon>
        <taxon>Alphaproteobacteria</taxon>
        <taxon>Sphingomonadales</taxon>
        <taxon>Sphingomonadaceae</taxon>
        <taxon>Sphingomonas</taxon>
    </lineage>
</organism>